<dbReference type="AlphaFoldDB" id="A0A5C5UTZ5"/>
<organism evidence="1 2">
    <name type="scientific">Thalassoglobus neptunius</name>
    <dbReference type="NCBI Taxonomy" id="1938619"/>
    <lineage>
        <taxon>Bacteria</taxon>
        <taxon>Pseudomonadati</taxon>
        <taxon>Planctomycetota</taxon>
        <taxon>Planctomycetia</taxon>
        <taxon>Planctomycetales</taxon>
        <taxon>Planctomycetaceae</taxon>
        <taxon>Thalassoglobus</taxon>
    </lineage>
</organism>
<dbReference type="Proteomes" id="UP000317243">
    <property type="component" value="Unassembled WGS sequence"/>
</dbReference>
<keyword evidence="2" id="KW-1185">Reference proteome</keyword>
<gene>
    <name evidence="1" type="ORF">KOR42_55840</name>
</gene>
<evidence type="ECO:0000313" key="2">
    <source>
        <dbReference type="Proteomes" id="UP000317243"/>
    </source>
</evidence>
<dbReference type="EMBL" id="SIHI01000152">
    <property type="protein sequence ID" value="TWT29127.1"/>
    <property type="molecule type" value="Genomic_DNA"/>
</dbReference>
<comment type="caution">
    <text evidence="1">The sequence shown here is derived from an EMBL/GenBank/DDBJ whole genome shotgun (WGS) entry which is preliminary data.</text>
</comment>
<accession>A0A5C5UTZ5</accession>
<name>A0A5C5UTZ5_9PLAN</name>
<sequence length="33" mass="3893">MLFSEKDEFRETFKFYCLNHALTPAIQIWGSLG</sequence>
<proteinExistence type="predicted"/>
<reference evidence="1 2" key="1">
    <citation type="submission" date="2019-02" db="EMBL/GenBank/DDBJ databases">
        <title>Deep-cultivation of Planctomycetes and their phenomic and genomic characterization uncovers novel biology.</title>
        <authorList>
            <person name="Wiegand S."/>
            <person name="Jogler M."/>
            <person name="Boedeker C."/>
            <person name="Pinto D."/>
            <person name="Vollmers J."/>
            <person name="Rivas-Marin E."/>
            <person name="Kohn T."/>
            <person name="Peeters S.H."/>
            <person name="Heuer A."/>
            <person name="Rast P."/>
            <person name="Oberbeckmann S."/>
            <person name="Bunk B."/>
            <person name="Jeske O."/>
            <person name="Meyerdierks A."/>
            <person name="Storesund J.E."/>
            <person name="Kallscheuer N."/>
            <person name="Luecker S."/>
            <person name="Lage O.M."/>
            <person name="Pohl T."/>
            <person name="Merkel B.J."/>
            <person name="Hornburger P."/>
            <person name="Mueller R.-W."/>
            <person name="Bruemmer F."/>
            <person name="Labrenz M."/>
            <person name="Spormann A.M."/>
            <person name="Op Den Camp H."/>
            <person name="Overmann J."/>
            <person name="Amann R."/>
            <person name="Jetten M.S.M."/>
            <person name="Mascher T."/>
            <person name="Medema M.H."/>
            <person name="Devos D.P."/>
            <person name="Kaster A.-K."/>
            <person name="Ovreas L."/>
            <person name="Rohde M."/>
            <person name="Galperin M.Y."/>
            <person name="Jogler C."/>
        </authorList>
    </citation>
    <scope>NUCLEOTIDE SEQUENCE [LARGE SCALE GENOMIC DNA]</scope>
    <source>
        <strain evidence="1 2">KOR42</strain>
    </source>
</reference>
<evidence type="ECO:0000313" key="1">
    <source>
        <dbReference type="EMBL" id="TWT29127.1"/>
    </source>
</evidence>
<protein>
    <submittedName>
        <fullName evidence="1">Uncharacterized protein</fullName>
    </submittedName>
</protein>